<reference evidence="4 5" key="1">
    <citation type="submission" date="2021-02" db="EMBL/GenBank/DDBJ databases">
        <title>Streptomyces spirodelae sp. nov., isolated from duckweed.</title>
        <authorList>
            <person name="Saimee Y."/>
            <person name="Duangmal K."/>
        </authorList>
    </citation>
    <scope>NUCLEOTIDE SEQUENCE [LARGE SCALE GENOMIC DNA]</scope>
    <source>
        <strain evidence="4 5">DW4-2</strain>
    </source>
</reference>
<evidence type="ECO:0000313" key="4">
    <source>
        <dbReference type="EMBL" id="MBO8187791.1"/>
    </source>
</evidence>
<comment type="caution">
    <text evidence="4">The sequence shown here is derived from an EMBL/GenBank/DDBJ whole genome shotgun (WGS) entry which is preliminary data.</text>
</comment>
<keyword evidence="5" id="KW-1185">Reference proteome</keyword>
<evidence type="ECO:0000259" key="3">
    <source>
        <dbReference type="Pfam" id="PF00582"/>
    </source>
</evidence>
<dbReference type="RefSeq" id="WP_209266601.1">
    <property type="nucleotide sequence ID" value="NZ_JAFFZN010000019.1"/>
</dbReference>
<accession>A0ABS3WY55</accession>
<sequence>MARVVTAGIDGTPESAAAAHWAAREAMARRCSLQLAHIRVAESALDRMVVPEEDDAPRRQAEGLVGDVTAVLAERFPSLVVTAEVTEGEPAWALTELSKTSELLVIGSRGLSTLGGFLVGSVALPTVAHTQCPVVLVRAEAGPRDRTDDATDREGREDGEGREGREGTAPGMVLGVEIGHPCEELFAFAFEAAQRGSMTLNIRHGWEPPPVYGSRPMPLAPMALEDLLDERADALAKMVRPWCEKYPGVDVDVRAVLEHPAPMLVKAAENASLLVVGRRHRSRRLGPHVGPVPHAVMHHSRTPVAIVPHS</sequence>
<dbReference type="InterPro" id="IPR006015">
    <property type="entry name" value="Universal_stress_UspA"/>
</dbReference>
<dbReference type="InterPro" id="IPR014729">
    <property type="entry name" value="Rossmann-like_a/b/a_fold"/>
</dbReference>
<evidence type="ECO:0000256" key="1">
    <source>
        <dbReference type="ARBA" id="ARBA00008791"/>
    </source>
</evidence>
<dbReference type="PANTHER" id="PTHR46268:SF6">
    <property type="entry name" value="UNIVERSAL STRESS PROTEIN UP12"/>
    <property type="match status" value="1"/>
</dbReference>
<dbReference type="Pfam" id="PF00582">
    <property type="entry name" value="Usp"/>
    <property type="match status" value="2"/>
</dbReference>
<dbReference type="PANTHER" id="PTHR46268">
    <property type="entry name" value="STRESS RESPONSE PROTEIN NHAX"/>
    <property type="match status" value="1"/>
</dbReference>
<dbReference type="PRINTS" id="PR01438">
    <property type="entry name" value="UNVRSLSTRESS"/>
</dbReference>
<dbReference type="Proteomes" id="UP001518976">
    <property type="component" value="Unassembled WGS sequence"/>
</dbReference>
<evidence type="ECO:0000256" key="2">
    <source>
        <dbReference type="SAM" id="MobiDB-lite"/>
    </source>
</evidence>
<name>A0ABS3WY55_9ACTN</name>
<feature type="domain" description="UspA" evidence="3">
    <location>
        <begin position="1"/>
        <end position="138"/>
    </location>
</feature>
<gene>
    <name evidence="4" type="ORF">JW592_20330</name>
</gene>
<dbReference type="Gene3D" id="3.40.50.620">
    <property type="entry name" value="HUPs"/>
    <property type="match status" value="2"/>
</dbReference>
<comment type="similarity">
    <text evidence="1">Belongs to the universal stress protein A family.</text>
</comment>
<protein>
    <submittedName>
        <fullName evidence="4">Universal stress protein</fullName>
    </submittedName>
</protein>
<dbReference type="SUPFAM" id="SSF52402">
    <property type="entry name" value="Adenine nucleotide alpha hydrolases-like"/>
    <property type="match status" value="2"/>
</dbReference>
<feature type="region of interest" description="Disordered" evidence="2">
    <location>
        <begin position="140"/>
        <end position="170"/>
    </location>
</feature>
<organism evidence="4 5">
    <name type="scientific">Streptomyces spirodelae</name>
    <dbReference type="NCBI Taxonomy" id="2812904"/>
    <lineage>
        <taxon>Bacteria</taxon>
        <taxon>Bacillati</taxon>
        <taxon>Actinomycetota</taxon>
        <taxon>Actinomycetes</taxon>
        <taxon>Kitasatosporales</taxon>
        <taxon>Streptomycetaceae</taxon>
        <taxon>Streptomyces</taxon>
    </lineage>
</organism>
<dbReference type="InterPro" id="IPR006016">
    <property type="entry name" value="UspA"/>
</dbReference>
<evidence type="ECO:0000313" key="5">
    <source>
        <dbReference type="Proteomes" id="UP001518976"/>
    </source>
</evidence>
<dbReference type="EMBL" id="JAFFZN010000019">
    <property type="protein sequence ID" value="MBO8187791.1"/>
    <property type="molecule type" value="Genomic_DNA"/>
</dbReference>
<feature type="compositionally biased region" description="Basic and acidic residues" evidence="2">
    <location>
        <begin position="141"/>
        <end position="166"/>
    </location>
</feature>
<feature type="domain" description="UspA" evidence="3">
    <location>
        <begin position="180"/>
        <end position="308"/>
    </location>
</feature>
<proteinExistence type="inferred from homology"/>